<reference evidence="3 4" key="1">
    <citation type="submission" date="2018-02" db="EMBL/GenBank/DDBJ databases">
        <title>Jeotgalibacillus proteolyticum sp. nov. a protease producing bacterium isolated from ocean sediments of Laizhou Bay.</title>
        <authorList>
            <person name="Li Y."/>
        </authorList>
    </citation>
    <scope>NUCLEOTIDE SEQUENCE [LARGE SCALE GENOMIC DNA]</scope>
    <source>
        <strain evidence="3 4">22-7</strain>
    </source>
</reference>
<dbReference type="Proteomes" id="UP000239047">
    <property type="component" value="Unassembled WGS sequence"/>
</dbReference>
<name>A0A2S5GBN8_9BACL</name>
<dbReference type="InterPro" id="IPR053864">
    <property type="entry name" value="DUF6933"/>
</dbReference>
<dbReference type="OrthoDB" id="9801392at2"/>
<dbReference type="AlphaFoldDB" id="A0A2S5GBN8"/>
<dbReference type="EMBL" id="PREZ01000004">
    <property type="protein sequence ID" value="PPA70457.1"/>
    <property type="molecule type" value="Genomic_DNA"/>
</dbReference>
<organism evidence="3 4">
    <name type="scientific">Jeotgalibacillus proteolyticus</name>
    <dbReference type="NCBI Taxonomy" id="2082395"/>
    <lineage>
        <taxon>Bacteria</taxon>
        <taxon>Bacillati</taxon>
        <taxon>Bacillota</taxon>
        <taxon>Bacilli</taxon>
        <taxon>Bacillales</taxon>
        <taxon>Caryophanaceae</taxon>
        <taxon>Jeotgalibacillus</taxon>
    </lineage>
</organism>
<keyword evidence="4" id="KW-1185">Reference proteome</keyword>
<evidence type="ECO:0000259" key="2">
    <source>
        <dbReference type="Pfam" id="PF22016"/>
    </source>
</evidence>
<protein>
    <submittedName>
        <fullName evidence="3">Plasmid pRiA4b ORF-3 family protein</fullName>
    </submittedName>
</protein>
<accession>A0A2S5GBN8</accession>
<dbReference type="PANTHER" id="PTHR41878:SF1">
    <property type="entry name" value="TNPR PROTEIN"/>
    <property type="match status" value="1"/>
</dbReference>
<dbReference type="InterPro" id="IPR012912">
    <property type="entry name" value="Plasmid_pRiA4b_Orf3-like"/>
</dbReference>
<dbReference type="Pfam" id="PF22016">
    <property type="entry name" value="DUF6933"/>
    <property type="match status" value="1"/>
</dbReference>
<comment type="caution">
    <text evidence="3">The sequence shown here is derived from an EMBL/GenBank/DDBJ whole genome shotgun (WGS) entry which is preliminary data.</text>
</comment>
<dbReference type="InterPro" id="IPR024047">
    <property type="entry name" value="MM3350-like_sf"/>
</dbReference>
<gene>
    <name evidence="3" type="ORF">C4B60_12870</name>
</gene>
<dbReference type="PANTHER" id="PTHR41878">
    <property type="entry name" value="LEXA REPRESSOR-RELATED"/>
    <property type="match status" value="1"/>
</dbReference>
<evidence type="ECO:0000259" key="1">
    <source>
        <dbReference type="Pfam" id="PF07929"/>
    </source>
</evidence>
<proteinExistence type="predicted"/>
<dbReference type="Pfam" id="PF07929">
    <property type="entry name" value="PRiA4_ORF3"/>
    <property type="match status" value="1"/>
</dbReference>
<feature type="domain" description="Plasmid pRiA4b Orf3-like" evidence="1">
    <location>
        <begin position="185"/>
        <end position="370"/>
    </location>
</feature>
<dbReference type="SUPFAM" id="SSF159941">
    <property type="entry name" value="MM3350-like"/>
    <property type="match status" value="1"/>
</dbReference>
<dbReference type="Gene3D" id="3.10.290.30">
    <property type="entry name" value="MM3350-like"/>
    <property type="match status" value="1"/>
</dbReference>
<sequence length="378" mass="43472">MLIGALNMLIQCTKKLLTGLKVKPMQTEIYEPLFSWHANIFTINRRKTVVLVNDSNRYVIVLYGLKAKELKNIDQLIVEAIGEAFRGEGIKKEVIERYLSASQSFSFTGTQDRSSISRVNKAIESVYVFDRELYEASNFQISLSKRLSRILVGRGKGKSGYTHPNKDLYRDLEEFTGGPVFNSEAVIVRVSLELGNHSIWRRIAIPTYLSFPELHETLQIIFDWSDSHLHEFYLFPGQPFNPQGLSGKKDQKDVVKLVSHEESLSFQSRIPMKLEKGEKLSDYLPGEMLYIYDLGDSWQHRIVVEETIDDYDVNYPICLAGEGERPPEDVGGEGGYEEFLKVMADPTHSDYEHLKDWSEDQFIDEFDLEMVNRGLMYL</sequence>
<evidence type="ECO:0000313" key="3">
    <source>
        <dbReference type="EMBL" id="PPA70457.1"/>
    </source>
</evidence>
<feature type="domain" description="DUF6933" evidence="2">
    <location>
        <begin position="9"/>
        <end position="166"/>
    </location>
</feature>
<evidence type="ECO:0000313" key="4">
    <source>
        <dbReference type="Proteomes" id="UP000239047"/>
    </source>
</evidence>